<dbReference type="RefSeq" id="WP_154314894.1">
    <property type="nucleotide sequence ID" value="NZ_JBKTKH010000021.1"/>
</dbReference>
<evidence type="ECO:0000256" key="4">
    <source>
        <dbReference type="ARBA" id="ARBA00022737"/>
    </source>
</evidence>
<dbReference type="Proteomes" id="UP000431304">
    <property type="component" value="Unassembled WGS sequence"/>
</dbReference>
<name>A0A844DZM4_EUBRA</name>
<dbReference type="AlphaFoldDB" id="A0A844DZM4"/>
<reference evidence="6 7" key="1">
    <citation type="journal article" date="2019" name="Nat. Med.">
        <title>A library of human gut bacterial isolates paired with longitudinal multiomics data enables mechanistic microbiome research.</title>
        <authorList>
            <person name="Poyet M."/>
            <person name="Groussin M."/>
            <person name="Gibbons S.M."/>
            <person name="Avila-Pacheco J."/>
            <person name="Jiang X."/>
            <person name="Kearney S.M."/>
            <person name="Perrotta A.R."/>
            <person name="Berdy B."/>
            <person name="Zhao S."/>
            <person name="Lieberman T.D."/>
            <person name="Swanson P.K."/>
            <person name="Smith M."/>
            <person name="Roesemann S."/>
            <person name="Alexander J.E."/>
            <person name="Rich S.A."/>
            <person name="Livny J."/>
            <person name="Vlamakis H."/>
            <person name="Clish C."/>
            <person name="Bullock K."/>
            <person name="Deik A."/>
            <person name="Scott J."/>
            <person name="Pierce K.A."/>
            <person name="Xavier R.J."/>
            <person name="Alm E.J."/>
        </authorList>
    </citation>
    <scope>NUCLEOTIDE SEQUENCE [LARGE SCALE GENOMIC DNA]</scope>
    <source>
        <strain evidence="6 7">BIOML-A3</strain>
    </source>
</reference>
<gene>
    <name evidence="6" type="ORF">GKE72_12525</name>
</gene>
<dbReference type="InterPro" id="IPR018357">
    <property type="entry name" value="Hexapep_transf_CS"/>
</dbReference>
<protein>
    <recommendedName>
        <fullName evidence="2">Serine acetyltransferase</fullName>
    </recommendedName>
</protein>
<dbReference type="Gene3D" id="2.160.10.10">
    <property type="entry name" value="Hexapeptide repeat proteins"/>
    <property type="match status" value="1"/>
</dbReference>
<dbReference type="PANTHER" id="PTHR42811">
    <property type="entry name" value="SERINE ACETYLTRANSFERASE"/>
    <property type="match status" value="1"/>
</dbReference>
<organism evidence="6 7">
    <name type="scientific">Eubacterium ramulus</name>
    <dbReference type="NCBI Taxonomy" id="39490"/>
    <lineage>
        <taxon>Bacteria</taxon>
        <taxon>Bacillati</taxon>
        <taxon>Bacillota</taxon>
        <taxon>Clostridia</taxon>
        <taxon>Eubacteriales</taxon>
        <taxon>Eubacteriaceae</taxon>
        <taxon>Eubacterium</taxon>
    </lineage>
</organism>
<sequence length="146" mass="15687">MNKDPVYITYRLANSLWKHHIPFLPFFIRGIMRVIFACDIPYKTQIGKNVLFPHHALGIVIHPYAIIGDNCILEQNVTIGGRSGLEVLPKLGNNVMVGAGAAIIGPVVVGDNVQIGAGAVVVQDIPDNCVVVGIPARIIKKDGVSV</sequence>
<dbReference type="EMBL" id="WKRA01000023">
    <property type="protein sequence ID" value="MSD16867.1"/>
    <property type="molecule type" value="Genomic_DNA"/>
</dbReference>
<dbReference type="SUPFAM" id="SSF51161">
    <property type="entry name" value="Trimeric LpxA-like enzymes"/>
    <property type="match status" value="1"/>
</dbReference>
<evidence type="ECO:0000313" key="7">
    <source>
        <dbReference type="Proteomes" id="UP000431304"/>
    </source>
</evidence>
<dbReference type="GO" id="GO:0005737">
    <property type="term" value="C:cytoplasm"/>
    <property type="evidence" value="ECO:0007669"/>
    <property type="project" value="InterPro"/>
</dbReference>
<evidence type="ECO:0000313" key="6">
    <source>
        <dbReference type="EMBL" id="MSD16867.1"/>
    </source>
</evidence>
<dbReference type="GO" id="GO:0006535">
    <property type="term" value="P:cysteine biosynthetic process from serine"/>
    <property type="evidence" value="ECO:0007669"/>
    <property type="project" value="InterPro"/>
</dbReference>
<evidence type="ECO:0000256" key="5">
    <source>
        <dbReference type="ARBA" id="ARBA00023315"/>
    </source>
</evidence>
<dbReference type="CDD" id="cd03354">
    <property type="entry name" value="LbH_SAT"/>
    <property type="match status" value="1"/>
</dbReference>
<dbReference type="InterPro" id="IPR005881">
    <property type="entry name" value="Ser_O-AcTrfase"/>
</dbReference>
<evidence type="ECO:0000256" key="1">
    <source>
        <dbReference type="ARBA" id="ARBA00007274"/>
    </source>
</evidence>
<dbReference type="InterPro" id="IPR001451">
    <property type="entry name" value="Hexapep"/>
</dbReference>
<evidence type="ECO:0000256" key="2">
    <source>
        <dbReference type="ARBA" id="ARBA00018522"/>
    </source>
</evidence>
<dbReference type="Pfam" id="PF00132">
    <property type="entry name" value="Hexapep"/>
    <property type="match status" value="1"/>
</dbReference>
<comment type="similarity">
    <text evidence="1">Belongs to the transferase hexapeptide repeat family.</text>
</comment>
<keyword evidence="5" id="KW-0012">Acyltransferase</keyword>
<keyword evidence="3 6" id="KW-0808">Transferase</keyword>
<dbReference type="InterPro" id="IPR045304">
    <property type="entry name" value="LbH_SAT"/>
</dbReference>
<accession>A0A844DZM4</accession>
<dbReference type="GO" id="GO:0009001">
    <property type="term" value="F:serine O-acetyltransferase activity"/>
    <property type="evidence" value="ECO:0007669"/>
    <property type="project" value="InterPro"/>
</dbReference>
<keyword evidence="4" id="KW-0677">Repeat</keyword>
<dbReference type="InterPro" id="IPR011004">
    <property type="entry name" value="Trimer_LpxA-like_sf"/>
</dbReference>
<proteinExistence type="inferred from homology"/>
<dbReference type="PROSITE" id="PS00101">
    <property type="entry name" value="HEXAPEP_TRANSFERASES"/>
    <property type="match status" value="1"/>
</dbReference>
<comment type="caution">
    <text evidence="6">The sequence shown here is derived from an EMBL/GenBank/DDBJ whole genome shotgun (WGS) entry which is preliminary data.</text>
</comment>
<evidence type="ECO:0000256" key="3">
    <source>
        <dbReference type="ARBA" id="ARBA00022679"/>
    </source>
</evidence>
<dbReference type="PIRSF" id="PIRSF000441">
    <property type="entry name" value="CysE"/>
    <property type="match status" value="1"/>
</dbReference>